<name>A0ACC3BLS2_PYRYE</name>
<proteinExistence type="predicted"/>
<reference evidence="1" key="1">
    <citation type="submission" date="2019-11" db="EMBL/GenBank/DDBJ databases">
        <title>Nori genome reveals adaptations in red seaweeds to the harsh intertidal environment.</title>
        <authorList>
            <person name="Wang D."/>
            <person name="Mao Y."/>
        </authorList>
    </citation>
    <scope>NUCLEOTIDE SEQUENCE</scope>
    <source>
        <tissue evidence="1">Gametophyte</tissue>
    </source>
</reference>
<keyword evidence="2" id="KW-1185">Reference proteome</keyword>
<accession>A0ACC3BLS2</accession>
<dbReference type="Proteomes" id="UP000798662">
    <property type="component" value="Chromosome 1"/>
</dbReference>
<comment type="caution">
    <text evidence="1">The sequence shown here is derived from an EMBL/GenBank/DDBJ whole genome shotgun (WGS) entry which is preliminary data.</text>
</comment>
<organism evidence="1 2">
    <name type="scientific">Pyropia yezoensis</name>
    <name type="common">Susabi-nori</name>
    <name type="synonym">Porphyra yezoensis</name>
    <dbReference type="NCBI Taxonomy" id="2788"/>
    <lineage>
        <taxon>Eukaryota</taxon>
        <taxon>Rhodophyta</taxon>
        <taxon>Bangiophyceae</taxon>
        <taxon>Bangiales</taxon>
        <taxon>Bangiaceae</taxon>
        <taxon>Pyropia</taxon>
    </lineage>
</organism>
<dbReference type="EMBL" id="CM020618">
    <property type="protein sequence ID" value="KAK1858568.1"/>
    <property type="molecule type" value="Genomic_DNA"/>
</dbReference>
<evidence type="ECO:0000313" key="2">
    <source>
        <dbReference type="Proteomes" id="UP000798662"/>
    </source>
</evidence>
<protein>
    <submittedName>
        <fullName evidence="1">Uncharacterized protein</fullName>
    </submittedName>
</protein>
<evidence type="ECO:0000313" key="1">
    <source>
        <dbReference type="EMBL" id="KAK1858568.1"/>
    </source>
</evidence>
<sequence>MPPPSRSPWSFAPVSSFFGSILFLTIIYAAAWLPPLVVFGGLRHAAVVGGAADASRRTSPAAPVGGVTTFVHVTDIHASALDGWASVASLSALVREGLPAVMPAALVVSGDEVNSVSAAPLGYPPPPSPPPPRSIAEERTYGRGSETLAVRLGRRLLRRASDIDPAEAAAVHDALAAAAVTGTSVKRTAGNHDTFGMPPGAPVPASGGVHGAQPGVAVTTVSGGGGGGPPLRLVLLDATQRPSAARRPLNFFGTLAADDVAALAAVLDDGRGGGSDGDAPPPTVVLSHYPLGTVATEPAWSAGPRSWARGRGSHGALVAALQAAPSTVAYLCGHLHDLHGSARVGLTTSLAPSGVAHLQLPAVLLGRSAPAVRIFGVWAASGPGGRPGLAWTTTSIATLTAAAKPVPAAAAAAARGKTPAPEVVLLLSPRGAGGVAVVALPAGVRFMVFVGDGRGVVDGVQAAPPPPRRYGVWLGGQRLGVVAGPPRSVLVVGVPPLPQGVPRSWGTAGVRLRVCRLADGDEGDNGCGLPLLDETVLIGLVGDVGWSATPVPAADLARTLARRAAAATSAASHAIVGTSDVATLFPLLAAEAVAVLVALAWTARQPGVPMAVVAGAALAATAAAILVAPGLPLVRAATLHIPAGGTLTATRFVPSPASGDPPIGPTADGQFLLLGILWRVLVPLAWVVTRRPSTPLLLRAAVVAVAWRWVWGWTTSVAGCYGWAAVGASPAVGGVVVVAVVLGVVALGGGGVGVGQRQGHLKCT</sequence>
<gene>
    <name evidence="1" type="ORF">I4F81_001169</name>
</gene>